<evidence type="ECO:0000256" key="1">
    <source>
        <dbReference type="ARBA" id="ARBA00023015"/>
    </source>
</evidence>
<comment type="caution">
    <text evidence="7">The sequence shown here is derived from an EMBL/GenBank/DDBJ whole genome shotgun (WGS) entry which is preliminary data.</text>
</comment>
<evidence type="ECO:0000256" key="5">
    <source>
        <dbReference type="SAM" id="MobiDB-lite"/>
    </source>
</evidence>
<dbReference type="SUPFAM" id="SSF48498">
    <property type="entry name" value="Tetracyclin repressor-like, C-terminal domain"/>
    <property type="match status" value="1"/>
</dbReference>
<evidence type="ECO:0000313" key="8">
    <source>
        <dbReference type="Proteomes" id="UP001620520"/>
    </source>
</evidence>
<feature type="compositionally biased region" description="Polar residues" evidence="5">
    <location>
        <begin position="1"/>
        <end position="12"/>
    </location>
</feature>
<organism evidence="7 8">
    <name type="scientific">Paenarthrobacter histidinolovorans</name>
    <dbReference type="NCBI Taxonomy" id="43664"/>
    <lineage>
        <taxon>Bacteria</taxon>
        <taxon>Bacillati</taxon>
        <taxon>Actinomycetota</taxon>
        <taxon>Actinomycetes</taxon>
        <taxon>Micrococcales</taxon>
        <taxon>Micrococcaceae</taxon>
        <taxon>Paenarthrobacter</taxon>
    </lineage>
</organism>
<dbReference type="InterPro" id="IPR036271">
    <property type="entry name" value="Tet_transcr_reg_TetR-rel_C_sf"/>
</dbReference>
<dbReference type="PANTHER" id="PTHR30055">
    <property type="entry name" value="HTH-TYPE TRANSCRIPTIONAL REGULATOR RUTR"/>
    <property type="match status" value="1"/>
</dbReference>
<protein>
    <submittedName>
        <fullName evidence="7">AcrR family transcriptional regulator</fullName>
    </submittedName>
</protein>
<dbReference type="SUPFAM" id="SSF46689">
    <property type="entry name" value="Homeodomain-like"/>
    <property type="match status" value="1"/>
</dbReference>
<keyword evidence="8" id="KW-1185">Reference proteome</keyword>
<evidence type="ECO:0000259" key="6">
    <source>
        <dbReference type="PROSITE" id="PS50977"/>
    </source>
</evidence>
<keyword evidence="3" id="KW-0804">Transcription</keyword>
<reference evidence="7 8" key="1">
    <citation type="submission" date="2024-10" db="EMBL/GenBank/DDBJ databases">
        <title>Novel secondary metabolite-producing bacteria for plant disease control.</title>
        <authorList>
            <person name="Chevrette M."/>
        </authorList>
    </citation>
    <scope>NUCLEOTIDE SEQUENCE [LARGE SCALE GENOMIC DNA]</scope>
    <source>
        <strain evidence="7 8">J30 TE3557</strain>
    </source>
</reference>
<dbReference type="Pfam" id="PF00440">
    <property type="entry name" value="TetR_N"/>
    <property type="match status" value="1"/>
</dbReference>
<feature type="DNA-binding region" description="H-T-H motif" evidence="4">
    <location>
        <begin position="45"/>
        <end position="64"/>
    </location>
</feature>
<dbReference type="PROSITE" id="PS50977">
    <property type="entry name" value="HTH_TETR_2"/>
    <property type="match status" value="1"/>
</dbReference>
<dbReference type="Gene3D" id="1.10.357.10">
    <property type="entry name" value="Tetracycline Repressor, domain 2"/>
    <property type="match status" value="1"/>
</dbReference>
<dbReference type="EMBL" id="JBIYEW010000003">
    <property type="protein sequence ID" value="MFK4637548.1"/>
    <property type="molecule type" value="Genomic_DNA"/>
</dbReference>
<dbReference type="PANTHER" id="PTHR30055:SF234">
    <property type="entry name" value="HTH-TYPE TRANSCRIPTIONAL REGULATOR BETI"/>
    <property type="match status" value="1"/>
</dbReference>
<gene>
    <name evidence="7" type="ORF">ABIA52_000437</name>
</gene>
<dbReference type="PRINTS" id="PR00455">
    <property type="entry name" value="HTHTETR"/>
</dbReference>
<feature type="compositionally biased region" description="Polar residues" evidence="5">
    <location>
        <begin position="220"/>
        <end position="231"/>
    </location>
</feature>
<evidence type="ECO:0000256" key="4">
    <source>
        <dbReference type="PROSITE-ProRule" id="PRU00335"/>
    </source>
</evidence>
<evidence type="ECO:0000256" key="2">
    <source>
        <dbReference type="ARBA" id="ARBA00023125"/>
    </source>
</evidence>
<feature type="region of interest" description="Disordered" evidence="5">
    <location>
        <begin position="212"/>
        <end position="231"/>
    </location>
</feature>
<dbReference type="InterPro" id="IPR050109">
    <property type="entry name" value="HTH-type_TetR-like_transc_reg"/>
</dbReference>
<keyword evidence="2 4" id="KW-0238">DNA-binding</keyword>
<dbReference type="InterPro" id="IPR009057">
    <property type="entry name" value="Homeodomain-like_sf"/>
</dbReference>
<accession>A0ABW8N0K2</accession>
<feature type="region of interest" description="Disordered" evidence="5">
    <location>
        <begin position="1"/>
        <end position="22"/>
    </location>
</feature>
<keyword evidence="1" id="KW-0805">Transcription regulation</keyword>
<evidence type="ECO:0000256" key="3">
    <source>
        <dbReference type="ARBA" id="ARBA00023163"/>
    </source>
</evidence>
<dbReference type="InterPro" id="IPR001647">
    <property type="entry name" value="HTH_TetR"/>
</dbReference>
<dbReference type="Proteomes" id="UP001620520">
    <property type="component" value="Unassembled WGS sequence"/>
</dbReference>
<name>A0ABW8N0K2_9MICC</name>
<evidence type="ECO:0000313" key="7">
    <source>
        <dbReference type="EMBL" id="MFK4637548.1"/>
    </source>
</evidence>
<proteinExistence type="predicted"/>
<feature type="domain" description="HTH tetR-type" evidence="6">
    <location>
        <begin position="22"/>
        <end position="82"/>
    </location>
</feature>
<sequence length="231" mass="25704">MRTPPDETSTMEPSGRRERKRIHTSRRLYEAAMQLFEEQGYDETTMDEIADLADTARQTVYNYFPRKSSFIDEWAARRRSLAVAGLEKPETSNRPIAEQISLFIRNLVHINLQTKQLTHVLIPAWVRAGGPIDDAPALSDLIVDFVKLGQQRGELDPTRDPTRASNLIREAYLGALYQWVSTGSGENFDLSEAVDDSLEIIFHGLTKPHADSDGGVTGKVAQTGSRSSAGS</sequence>